<accession>A0A7I8W9Z4</accession>
<dbReference type="GO" id="GO:0008270">
    <property type="term" value="F:zinc ion binding"/>
    <property type="evidence" value="ECO:0007669"/>
    <property type="project" value="InterPro"/>
</dbReference>
<organism evidence="9 10">
    <name type="scientific">Dimorphilus gyrociliatus</name>
    <dbReference type="NCBI Taxonomy" id="2664684"/>
    <lineage>
        <taxon>Eukaryota</taxon>
        <taxon>Metazoa</taxon>
        <taxon>Spiralia</taxon>
        <taxon>Lophotrochozoa</taxon>
        <taxon>Annelida</taxon>
        <taxon>Polychaeta</taxon>
        <taxon>Polychaeta incertae sedis</taxon>
        <taxon>Dinophilidae</taxon>
        <taxon>Dimorphilus</taxon>
    </lineage>
</organism>
<dbReference type="PROSITE" id="PS00478">
    <property type="entry name" value="LIM_DOMAIN_1"/>
    <property type="match status" value="1"/>
</dbReference>
<feature type="domain" description="PET" evidence="8">
    <location>
        <begin position="1"/>
        <end position="105"/>
    </location>
</feature>
<dbReference type="Pfam" id="PF06297">
    <property type="entry name" value="PET"/>
    <property type="match status" value="1"/>
</dbReference>
<dbReference type="InterPro" id="IPR001781">
    <property type="entry name" value="Znf_LIM"/>
</dbReference>
<keyword evidence="4 5" id="KW-0440">LIM domain</keyword>
<feature type="region of interest" description="Disordered" evidence="6">
    <location>
        <begin position="266"/>
        <end position="302"/>
    </location>
</feature>
<protein>
    <submittedName>
        <fullName evidence="9">Uncharacterized protein</fullName>
    </submittedName>
</protein>
<evidence type="ECO:0000256" key="5">
    <source>
        <dbReference type="PROSITE-ProRule" id="PRU00125"/>
    </source>
</evidence>
<name>A0A7I8W9Z4_9ANNE</name>
<dbReference type="OrthoDB" id="10069167at2759"/>
<evidence type="ECO:0000313" key="9">
    <source>
        <dbReference type="EMBL" id="CAD5124960.1"/>
    </source>
</evidence>
<dbReference type="InterPro" id="IPR033723">
    <property type="entry name" value="PET_prickle"/>
</dbReference>
<dbReference type="InterPro" id="IPR047120">
    <property type="entry name" value="Pk/Esn/Tes"/>
</dbReference>
<dbReference type="CDD" id="cd09827">
    <property type="entry name" value="PET_Prickle"/>
    <property type="match status" value="1"/>
</dbReference>
<dbReference type="Proteomes" id="UP000549394">
    <property type="component" value="Unassembled WGS sequence"/>
</dbReference>
<dbReference type="AlphaFoldDB" id="A0A7I8W9Z4"/>
<dbReference type="FunFam" id="2.10.110.10:FF:000005">
    <property type="entry name" value="Testin isoform 1"/>
    <property type="match status" value="1"/>
</dbReference>
<dbReference type="PROSITE" id="PS51303">
    <property type="entry name" value="PET"/>
    <property type="match status" value="1"/>
</dbReference>
<gene>
    <name evidence="9" type="ORF">DGYR_LOCUS12426</name>
</gene>
<keyword evidence="10" id="KW-1185">Reference proteome</keyword>
<sequence length="302" mass="34169">MISDTDSGCAVEEYSWIPPGLTSSRIRQYMNSLPEDKIPYVNSVGEKYRIRQLLFQLPPHDNAARYCHSLSAYEKKELDEFCVKRKNESLGRGRLHVQGIPAKCFKCLDNIARGQIAVLSSRAGPNSCWHPRCFTCSTCGELLVDLIYFWNDGLFCGRHHAESLKPRCSACDEIIFEEECIEAEGKSWHLRHFACSACGKSLGGEEYATKDEEQFCSACYSEKFTCDEKKSGILKISSSPDLTKRLKSVKFNVPIQSYEYSPAKNLDDSSISSSDSEFEYQTSKKPIKPPYLQKPKNNCIIS</sequence>
<keyword evidence="2" id="KW-0677">Repeat</keyword>
<evidence type="ECO:0000256" key="6">
    <source>
        <dbReference type="SAM" id="MobiDB-lite"/>
    </source>
</evidence>
<dbReference type="Pfam" id="PF00412">
    <property type="entry name" value="LIM"/>
    <property type="match status" value="2"/>
</dbReference>
<evidence type="ECO:0000259" key="8">
    <source>
        <dbReference type="PROSITE" id="PS51303"/>
    </source>
</evidence>
<evidence type="ECO:0000313" key="10">
    <source>
        <dbReference type="Proteomes" id="UP000549394"/>
    </source>
</evidence>
<dbReference type="EMBL" id="CAJFCJ010000024">
    <property type="protein sequence ID" value="CAD5124960.1"/>
    <property type="molecule type" value="Genomic_DNA"/>
</dbReference>
<evidence type="ECO:0000256" key="3">
    <source>
        <dbReference type="ARBA" id="ARBA00022833"/>
    </source>
</evidence>
<comment type="caution">
    <text evidence="9">The sequence shown here is derived from an EMBL/GenBank/DDBJ whole genome shotgun (WGS) entry which is preliminary data.</text>
</comment>
<dbReference type="SUPFAM" id="SSF57716">
    <property type="entry name" value="Glucocorticoid receptor-like (DNA-binding domain)"/>
    <property type="match status" value="2"/>
</dbReference>
<dbReference type="PANTHER" id="PTHR24211:SF20">
    <property type="entry name" value="PROTEIN ESPINAS-RELATED"/>
    <property type="match status" value="1"/>
</dbReference>
<dbReference type="InterPro" id="IPR010442">
    <property type="entry name" value="PET_domain"/>
</dbReference>
<dbReference type="PROSITE" id="PS50023">
    <property type="entry name" value="LIM_DOMAIN_2"/>
    <property type="match status" value="1"/>
</dbReference>
<evidence type="ECO:0000259" key="7">
    <source>
        <dbReference type="PROSITE" id="PS50023"/>
    </source>
</evidence>
<dbReference type="SMART" id="SM00132">
    <property type="entry name" value="LIM"/>
    <property type="match status" value="2"/>
</dbReference>
<reference evidence="9 10" key="1">
    <citation type="submission" date="2020-08" db="EMBL/GenBank/DDBJ databases">
        <authorList>
            <person name="Hejnol A."/>
        </authorList>
    </citation>
    <scope>NUCLEOTIDE SEQUENCE [LARGE SCALE GENOMIC DNA]</scope>
</reference>
<evidence type="ECO:0000256" key="1">
    <source>
        <dbReference type="ARBA" id="ARBA00022723"/>
    </source>
</evidence>
<keyword evidence="1 5" id="KW-0479">Metal-binding</keyword>
<keyword evidence="3 5" id="KW-0862">Zinc</keyword>
<evidence type="ECO:0000256" key="2">
    <source>
        <dbReference type="ARBA" id="ARBA00022737"/>
    </source>
</evidence>
<evidence type="ECO:0000256" key="4">
    <source>
        <dbReference type="ARBA" id="ARBA00023038"/>
    </source>
</evidence>
<dbReference type="Gene3D" id="2.10.110.10">
    <property type="entry name" value="Cysteine Rich Protein"/>
    <property type="match status" value="2"/>
</dbReference>
<dbReference type="PANTHER" id="PTHR24211">
    <property type="entry name" value="LIM DOMAIN-CONTAINING PROTEIN"/>
    <property type="match status" value="1"/>
</dbReference>
<feature type="domain" description="LIM zinc-binding" evidence="7">
    <location>
        <begin position="166"/>
        <end position="226"/>
    </location>
</feature>
<proteinExistence type="predicted"/>